<proteinExistence type="predicted"/>
<dbReference type="EMBL" id="CP000885">
    <property type="protein sequence ID" value="ABX43115.1"/>
    <property type="molecule type" value="Genomic_DNA"/>
</dbReference>
<dbReference type="RefSeq" id="WP_012200766.1">
    <property type="nucleotide sequence ID" value="NC_010001.1"/>
</dbReference>
<dbReference type="HOGENOM" id="CLU_905214_0_0_9"/>
<keyword evidence="2" id="KW-1185">Reference proteome</keyword>
<accession>A9KNJ8</accession>
<dbReference type="AlphaFoldDB" id="A9KNJ8"/>
<evidence type="ECO:0000313" key="1">
    <source>
        <dbReference type="EMBL" id="ABX43115.1"/>
    </source>
</evidence>
<dbReference type="KEGG" id="cpy:Cphy_2755"/>
<dbReference type="OrthoDB" id="2088160at2"/>
<evidence type="ECO:0000313" key="2">
    <source>
        <dbReference type="Proteomes" id="UP000000370"/>
    </source>
</evidence>
<dbReference type="Proteomes" id="UP000000370">
    <property type="component" value="Chromosome"/>
</dbReference>
<reference evidence="2" key="1">
    <citation type="submission" date="2007-11" db="EMBL/GenBank/DDBJ databases">
        <title>Complete genome sequence of Clostridium phytofermentans ISDg.</title>
        <authorList>
            <person name="Leschine S.B."/>
            <person name="Warnick T.A."/>
            <person name="Blanchard J.L."/>
            <person name="Schnell D.J."/>
            <person name="Petit E.L."/>
            <person name="LaTouf W.G."/>
            <person name="Copeland A."/>
            <person name="Lucas S."/>
            <person name="Lapidus A."/>
            <person name="Barry K."/>
            <person name="Glavina del Rio T."/>
            <person name="Dalin E."/>
            <person name="Tice H."/>
            <person name="Pitluck S."/>
            <person name="Kiss H."/>
            <person name="Brettin T."/>
            <person name="Bruce D."/>
            <person name="Detter J.C."/>
            <person name="Han C."/>
            <person name="Kuske C."/>
            <person name="Schmutz J."/>
            <person name="Larimer F."/>
            <person name="Land M."/>
            <person name="Hauser L."/>
            <person name="Kyrpides N."/>
            <person name="Kim E.A."/>
            <person name="Richardson P."/>
        </authorList>
    </citation>
    <scope>NUCLEOTIDE SEQUENCE [LARGE SCALE GENOMIC DNA]</scope>
    <source>
        <strain evidence="2">ATCC 700394 / DSM 18823 / ISDg</strain>
    </source>
</reference>
<protein>
    <submittedName>
        <fullName evidence="1">Uncharacterized protein</fullName>
    </submittedName>
</protein>
<dbReference type="eggNOG" id="ENOG5033J4G">
    <property type="taxonomic scope" value="Bacteria"/>
</dbReference>
<name>A9KNJ8_LACP7</name>
<sequence precursor="true">MKKRKLLVIFLFCLLALPFPFSLISWIGRSHLETTYQSDMPMLTISEYDIYVDTRTATSAELARSGVSYEAVAAIKSNDIEDELTRLSALPDEELSNRGYNTGQIEILHDYTGERIETNPKLRGIFADVKCNFYQYTANNISLSLKIVWEWTNKPMLSGISITDIVVIRWQGTNTAGLPMNLALNSSGSSCMINYYNPYESYQSQSSVSISTTDPYGHAYAKFPMSNGIANGSSYAKTGTLITKIDRTGTDAIKEAAFVFAYGHTTVALTNPSLSLPDPFGIYFSFGVTTMCKEVIRMNSSGIITRY</sequence>
<gene>
    <name evidence="1" type="ordered locus">Cphy_2755</name>
</gene>
<organism evidence="1 2">
    <name type="scientific">Lachnoclostridium phytofermentans (strain ATCC 700394 / DSM 18823 / ISDg)</name>
    <name type="common">Clostridium phytofermentans</name>
    <dbReference type="NCBI Taxonomy" id="357809"/>
    <lineage>
        <taxon>Bacteria</taxon>
        <taxon>Bacillati</taxon>
        <taxon>Bacillota</taxon>
        <taxon>Clostridia</taxon>
        <taxon>Lachnospirales</taxon>
        <taxon>Lachnospiraceae</taxon>
    </lineage>
</organism>